<dbReference type="GO" id="GO:0003724">
    <property type="term" value="F:RNA helicase activity"/>
    <property type="evidence" value="ECO:0007669"/>
    <property type="project" value="UniProtKB-EC"/>
</dbReference>
<dbReference type="GO" id="GO:0003723">
    <property type="term" value="F:RNA binding"/>
    <property type="evidence" value="ECO:0007669"/>
    <property type="project" value="UniProtKB-KW"/>
</dbReference>
<dbReference type="SMART" id="SM00487">
    <property type="entry name" value="DEXDc"/>
    <property type="match status" value="1"/>
</dbReference>
<evidence type="ECO:0000256" key="7">
    <source>
        <dbReference type="ARBA" id="ARBA00022884"/>
    </source>
</evidence>
<evidence type="ECO:0000256" key="3">
    <source>
        <dbReference type="ARBA" id="ARBA00022741"/>
    </source>
</evidence>
<dbReference type="InterPro" id="IPR001650">
    <property type="entry name" value="Helicase_C-like"/>
</dbReference>
<proteinExistence type="inferred from homology"/>
<dbReference type="EMBL" id="BEGY01000081">
    <property type="protein sequence ID" value="GAX82476.1"/>
    <property type="molecule type" value="Genomic_DNA"/>
</dbReference>
<comment type="caution">
    <text evidence="14">The sequence shown here is derived from an EMBL/GenBank/DDBJ whole genome shotgun (WGS) entry which is preliminary data.</text>
</comment>
<dbReference type="Pfam" id="PF08147">
    <property type="entry name" value="DBP10CT"/>
    <property type="match status" value="1"/>
</dbReference>
<evidence type="ECO:0000256" key="8">
    <source>
        <dbReference type="ARBA" id="ARBA00047984"/>
    </source>
</evidence>
<evidence type="ECO:0000256" key="4">
    <source>
        <dbReference type="ARBA" id="ARBA00022801"/>
    </source>
</evidence>
<gene>
    <name evidence="14" type="ORF">CEUSTIGMA_g9903.t1</name>
</gene>
<dbReference type="InterPro" id="IPR027417">
    <property type="entry name" value="P-loop_NTPase"/>
</dbReference>
<dbReference type="InterPro" id="IPR011545">
    <property type="entry name" value="DEAD/DEAH_box_helicase_dom"/>
</dbReference>
<feature type="short sequence motif" description="Q motif" evidence="9">
    <location>
        <begin position="38"/>
        <end position="66"/>
    </location>
</feature>
<evidence type="ECO:0000259" key="11">
    <source>
        <dbReference type="PROSITE" id="PS51192"/>
    </source>
</evidence>
<feature type="domain" description="DEAD-box RNA helicase Q" evidence="13">
    <location>
        <begin position="38"/>
        <end position="66"/>
    </location>
</feature>
<evidence type="ECO:0000256" key="9">
    <source>
        <dbReference type="PROSITE-ProRule" id="PRU00552"/>
    </source>
</evidence>
<dbReference type="PROSITE" id="PS51192">
    <property type="entry name" value="HELICASE_ATP_BIND_1"/>
    <property type="match status" value="1"/>
</dbReference>
<evidence type="ECO:0000256" key="6">
    <source>
        <dbReference type="ARBA" id="ARBA00022840"/>
    </source>
</evidence>
<feature type="region of interest" description="Disordered" evidence="10">
    <location>
        <begin position="584"/>
        <end position="620"/>
    </location>
</feature>
<keyword evidence="6" id="KW-0067">ATP-binding</keyword>
<evidence type="ECO:0000313" key="14">
    <source>
        <dbReference type="EMBL" id="GAX82476.1"/>
    </source>
</evidence>
<sequence length="878" mass="96429">MSDTEEAVVSFGFNDEEKKTGGRRAKLHKELKKKQRSGTFESMGLGVPVLRAIKRQGFRLPTPIQRRAMPLIMQGVDLVGMARTGSGKTAAFVIPMLEKLKEHSPRAGARAVILAPTRELALQTHKTVRDMAKFTNLRTAVLVGGDAMEAQFAELAQNPDIIVATPGRLLHHLAEVEGLSLRTVEYLVLDEADRMFEMGFKDQVLELIGRMSDRRQSLLFSATMPKTLAEFAQAGLQSPQLVRLDVETKISPDLKLAFFTVRPEEKLGALVYLVREVVDANQPTIMFVATRHHVEFLHNLFNQEGIPAACVFGSMDQTARKIHVAKFRAQKVNLLITTDVAARGIDIPLIDNVINLDFPPKPELFVHRVGRAARAGRSGTAYSLLTREELPYLLDLHLYLGRRVQACPEVPDLAVSVESVPGLEAGADLSLYGTFPQSALDPVLERLREVQESSPDLADAQKSISNAYSLYLKTRPTASPESNKRAKQLPLGGIHPLLLAAMPKTKYSSIKNEAVLADFANKLRSFRPAATVLEAEIAHVKSTFTNPLLDASSLKSKSNEVMNTKRQQHARIIMKERKRKLDAASDAAAAAREMEEDAGKDSSAAFLPGPPGRVSSNASKTREAAVRAAVIGDGLLSEGRFRDQDLYISHVKDGTNADESFTLEEQNAELQAAIMDLTAEDKEGMADQSRKYHWDKRHKRYVQLGANETVKGGKRMKNESGKSIDFSKGTKTKGLYQKWVKATHQKIATSGAHEDTGLDKSLSNRFHPSMRHKSWKVTQTPMRGGDLRSKDSVRKEREKTEQRKEWLQKSKSSERSGGRGGRGGSRGRGKVGRGGADRGDGGNRNRVASGRVQKGGPSSGRVRGGGRGGRGGKGRGRS</sequence>
<dbReference type="EC" id="3.6.4.13" evidence="2"/>
<dbReference type="Pfam" id="PF00270">
    <property type="entry name" value="DEAD"/>
    <property type="match status" value="1"/>
</dbReference>
<feature type="domain" description="Helicase ATP-binding" evidence="11">
    <location>
        <begin position="69"/>
        <end position="242"/>
    </location>
</feature>
<evidence type="ECO:0000256" key="10">
    <source>
        <dbReference type="SAM" id="MobiDB-lite"/>
    </source>
</evidence>
<dbReference type="GO" id="GO:0016887">
    <property type="term" value="F:ATP hydrolysis activity"/>
    <property type="evidence" value="ECO:0007669"/>
    <property type="project" value="RHEA"/>
</dbReference>
<dbReference type="SMART" id="SM01123">
    <property type="entry name" value="DBP10CT"/>
    <property type="match status" value="1"/>
</dbReference>
<dbReference type="PROSITE" id="PS51194">
    <property type="entry name" value="HELICASE_CTER"/>
    <property type="match status" value="1"/>
</dbReference>
<dbReference type="PROSITE" id="PS51195">
    <property type="entry name" value="Q_MOTIF"/>
    <property type="match status" value="1"/>
</dbReference>
<dbReference type="AlphaFoldDB" id="A0A250XHI3"/>
<dbReference type="Pfam" id="PF00271">
    <property type="entry name" value="Helicase_C"/>
    <property type="match status" value="1"/>
</dbReference>
<comment type="catalytic activity">
    <reaction evidence="8">
        <text>ATP + H2O = ADP + phosphate + H(+)</text>
        <dbReference type="Rhea" id="RHEA:13065"/>
        <dbReference type="ChEBI" id="CHEBI:15377"/>
        <dbReference type="ChEBI" id="CHEBI:15378"/>
        <dbReference type="ChEBI" id="CHEBI:30616"/>
        <dbReference type="ChEBI" id="CHEBI:43474"/>
        <dbReference type="ChEBI" id="CHEBI:456216"/>
        <dbReference type="EC" id="3.6.4.13"/>
    </reaction>
</comment>
<organism evidence="14 15">
    <name type="scientific">Chlamydomonas eustigma</name>
    <dbReference type="NCBI Taxonomy" id="1157962"/>
    <lineage>
        <taxon>Eukaryota</taxon>
        <taxon>Viridiplantae</taxon>
        <taxon>Chlorophyta</taxon>
        <taxon>core chlorophytes</taxon>
        <taxon>Chlorophyceae</taxon>
        <taxon>CS clade</taxon>
        <taxon>Chlamydomonadales</taxon>
        <taxon>Chlamydomonadaceae</taxon>
        <taxon>Chlamydomonas</taxon>
    </lineage>
</organism>
<feature type="compositionally biased region" description="Basic and acidic residues" evidence="10">
    <location>
        <begin position="785"/>
        <end position="817"/>
    </location>
</feature>
<keyword evidence="5" id="KW-0347">Helicase</keyword>
<keyword evidence="15" id="KW-1185">Reference proteome</keyword>
<evidence type="ECO:0000313" key="15">
    <source>
        <dbReference type="Proteomes" id="UP000232323"/>
    </source>
</evidence>
<evidence type="ECO:0000259" key="12">
    <source>
        <dbReference type="PROSITE" id="PS51194"/>
    </source>
</evidence>
<keyword evidence="7" id="KW-0694">RNA-binding</keyword>
<feature type="domain" description="Helicase C-terminal" evidence="12">
    <location>
        <begin position="272"/>
        <end position="418"/>
    </location>
</feature>
<dbReference type="GO" id="GO:0005524">
    <property type="term" value="F:ATP binding"/>
    <property type="evidence" value="ECO:0007669"/>
    <property type="project" value="UniProtKB-KW"/>
</dbReference>
<dbReference type="InterPro" id="IPR014014">
    <property type="entry name" value="RNA_helicase_DEAD_Q_motif"/>
</dbReference>
<dbReference type="InterPro" id="IPR012541">
    <property type="entry name" value="DBP10_C"/>
</dbReference>
<dbReference type="STRING" id="1157962.A0A250XHI3"/>
<protein>
    <recommendedName>
        <fullName evidence="2">RNA helicase</fullName>
        <ecNumber evidence="2">3.6.4.13</ecNumber>
    </recommendedName>
</protein>
<evidence type="ECO:0000259" key="13">
    <source>
        <dbReference type="PROSITE" id="PS51195"/>
    </source>
</evidence>
<reference evidence="14 15" key="1">
    <citation type="submission" date="2017-08" db="EMBL/GenBank/DDBJ databases">
        <title>Acidophilic green algal genome provides insights into adaptation to an acidic environment.</title>
        <authorList>
            <person name="Hirooka S."/>
            <person name="Hirose Y."/>
            <person name="Kanesaki Y."/>
            <person name="Higuchi S."/>
            <person name="Fujiwara T."/>
            <person name="Onuma R."/>
            <person name="Era A."/>
            <person name="Ohbayashi R."/>
            <person name="Uzuka A."/>
            <person name="Nozaki H."/>
            <person name="Yoshikawa H."/>
            <person name="Miyagishima S.Y."/>
        </authorList>
    </citation>
    <scope>NUCLEOTIDE SEQUENCE [LARGE SCALE GENOMIC DNA]</scope>
    <source>
        <strain evidence="14 15">NIES-2499</strain>
    </source>
</reference>
<accession>A0A250XHI3</accession>
<dbReference type="GO" id="GO:0005829">
    <property type="term" value="C:cytosol"/>
    <property type="evidence" value="ECO:0007669"/>
    <property type="project" value="TreeGrafter"/>
</dbReference>
<dbReference type="InterPro" id="IPR050079">
    <property type="entry name" value="DEAD_box_RNA_helicase"/>
</dbReference>
<dbReference type="Gene3D" id="3.40.50.300">
    <property type="entry name" value="P-loop containing nucleotide triphosphate hydrolases"/>
    <property type="match status" value="2"/>
</dbReference>
<dbReference type="InterPro" id="IPR000629">
    <property type="entry name" value="RNA-helicase_DEAD-box_CS"/>
</dbReference>
<comment type="similarity">
    <text evidence="1">Belongs to the DEAD box helicase family. DDX54/DBP10 subfamily.</text>
</comment>
<dbReference type="Proteomes" id="UP000232323">
    <property type="component" value="Unassembled WGS sequence"/>
</dbReference>
<dbReference type="GO" id="GO:0005730">
    <property type="term" value="C:nucleolus"/>
    <property type="evidence" value="ECO:0007669"/>
    <property type="project" value="UniProtKB-SubCell"/>
</dbReference>
<dbReference type="PROSITE" id="PS00039">
    <property type="entry name" value="DEAD_ATP_HELICASE"/>
    <property type="match status" value="1"/>
</dbReference>
<keyword evidence="3" id="KW-0547">Nucleotide-binding</keyword>
<evidence type="ECO:0000256" key="2">
    <source>
        <dbReference type="ARBA" id="ARBA00012552"/>
    </source>
</evidence>
<name>A0A250XHI3_9CHLO</name>
<dbReference type="InterPro" id="IPR014001">
    <property type="entry name" value="Helicase_ATP-bd"/>
</dbReference>
<dbReference type="PANTHER" id="PTHR47959">
    <property type="entry name" value="ATP-DEPENDENT RNA HELICASE RHLE-RELATED"/>
    <property type="match status" value="1"/>
</dbReference>
<feature type="region of interest" description="Disordered" evidence="10">
    <location>
        <begin position="751"/>
        <end position="878"/>
    </location>
</feature>
<dbReference type="SUPFAM" id="SSF52540">
    <property type="entry name" value="P-loop containing nucleoside triphosphate hydrolases"/>
    <property type="match status" value="1"/>
</dbReference>
<dbReference type="PANTHER" id="PTHR47959:SF8">
    <property type="entry name" value="RNA HELICASE"/>
    <property type="match status" value="1"/>
</dbReference>
<evidence type="ECO:0000256" key="1">
    <source>
        <dbReference type="ARBA" id="ARBA00010379"/>
    </source>
</evidence>
<keyword evidence="4" id="KW-0378">Hydrolase</keyword>
<dbReference type="OrthoDB" id="10261375at2759"/>
<dbReference type="CDD" id="cd18787">
    <property type="entry name" value="SF2_C_DEAD"/>
    <property type="match status" value="1"/>
</dbReference>
<evidence type="ECO:0000256" key="5">
    <source>
        <dbReference type="ARBA" id="ARBA00022806"/>
    </source>
</evidence>
<dbReference type="SMART" id="SM00490">
    <property type="entry name" value="HELICc"/>
    <property type="match status" value="1"/>
</dbReference>